<evidence type="ECO:0000313" key="3">
    <source>
        <dbReference type="Proteomes" id="UP001642405"/>
    </source>
</evidence>
<reference evidence="2 3" key="1">
    <citation type="submission" date="2024-01" db="EMBL/GenBank/DDBJ databases">
        <authorList>
            <person name="Allen C."/>
            <person name="Tagirdzhanova G."/>
        </authorList>
    </citation>
    <scope>NUCLEOTIDE SEQUENCE [LARGE SCALE GENOMIC DNA]</scope>
</reference>
<organism evidence="2 3">
    <name type="scientific">Sporothrix curviconia</name>
    <dbReference type="NCBI Taxonomy" id="1260050"/>
    <lineage>
        <taxon>Eukaryota</taxon>
        <taxon>Fungi</taxon>
        <taxon>Dikarya</taxon>
        <taxon>Ascomycota</taxon>
        <taxon>Pezizomycotina</taxon>
        <taxon>Sordariomycetes</taxon>
        <taxon>Sordariomycetidae</taxon>
        <taxon>Ophiostomatales</taxon>
        <taxon>Ophiostomataceae</taxon>
        <taxon>Sporothrix</taxon>
    </lineage>
</organism>
<evidence type="ECO:0000256" key="1">
    <source>
        <dbReference type="SAM" id="MobiDB-lite"/>
    </source>
</evidence>
<feature type="region of interest" description="Disordered" evidence="1">
    <location>
        <begin position="812"/>
        <end position="850"/>
    </location>
</feature>
<gene>
    <name evidence="2" type="ORF">SCUCBS95973_007757</name>
</gene>
<sequence length="875" mass="95529">MTEPSDFTEEERALFDRLNIGKAGGLPLPSFIRPSDVIAQARPMTDAIFDDWTALQKLVPSHETLLLDRWKSLKKRKRRDLLKSAWTEAAAATASATDDKGSPAYPATDMPLPHRPDLVAWRRREREKGQQLKDGSSSNSFAAPENLVTLLDWTADDRAAFLWPHISLDDLAHRNTRALWLLATSRASVPPEAFAATDLDTTRLGKACLALLPRYLNQYSMLFSDRTTPEMYGQLYTWEALEALTAKSGSGGDDDNTPGSDSFAARGTHPGEGLWILTIQARLYRFLVLSVRAVLGSSVDTSNGNGEGAGAEKTSGQRSALEEAAAPYTDGPLRSLETAYRVPPTAIDLQALLDVVYAKVFETEDHVWALRTDPAYFRATLQDWAVHRKERLPEMGKEPTDAAQHAPAVINAAVVDACLRRALEQAETWNLLYTKVSLLAQQMENNAETVAEAAQSAARGQTGKLPRDVLLSFYALYYHIRSFENEPVGLLQTGAFSSPSLKKHYRLEEETAKDGTTKMVVVAAEGTDAPPVVGDESNGHGAWDLAQARAVAIWALTGLQDDATRQLFGRQTLLDELETAVRTLREAGNEVLSPWVTDHVATLALYARCTALLERFQPWAAAYDQTVQHDTEIRDILTMDFHMSMGKLRALLEHSLGVSPPSFVVGSEEETKTTNAAEEKQLAAFWATVYLALEEHKALTPRLKQMLTQSFGDEGKTAEATEKAVHDAARGDRRVVDRRAVRVFRALFHDPAAPPAGGNNTPATLTWPDVIHALKVAGFGAERLYASAWLFVPGQVAKMAAIVAAAKGAPSGRRIGGRAANGKASTTPRPSLFHEPMAGGTGDGGSTKLTPGEAKWIGKRLSKAYGWNVSTFVAE</sequence>
<dbReference type="EMBL" id="CAWUHB010000056">
    <property type="protein sequence ID" value="CAK7230981.1"/>
    <property type="molecule type" value="Genomic_DNA"/>
</dbReference>
<evidence type="ECO:0000313" key="2">
    <source>
        <dbReference type="EMBL" id="CAK7230981.1"/>
    </source>
</evidence>
<keyword evidence="3" id="KW-1185">Reference proteome</keyword>
<dbReference type="PANTHER" id="PTHR40788:SF2">
    <property type="entry name" value="CLR5 DOMAIN-CONTAINING PROTEIN"/>
    <property type="match status" value="1"/>
</dbReference>
<feature type="region of interest" description="Disordered" evidence="1">
    <location>
        <begin position="92"/>
        <end position="111"/>
    </location>
</feature>
<feature type="region of interest" description="Disordered" evidence="1">
    <location>
        <begin position="300"/>
        <end position="327"/>
    </location>
</feature>
<dbReference type="Proteomes" id="UP001642405">
    <property type="component" value="Unassembled WGS sequence"/>
</dbReference>
<comment type="caution">
    <text evidence="2">The sequence shown here is derived from an EMBL/GenBank/DDBJ whole genome shotgun (WGS) entry which is preliminary data.</text>
</comment>
<evidence type="ECO:0008006" key="4">
    <source>
        <dbReference type="Google" id="ProtNLM"/>
    </source>
</evidence>
<proteinExistence type="predicted"/>
<accession>A0ABP0CGE3</accession>
<dbReference type="PANTHER" id="PTHR40788">
    <property type="entry name" value="CLR5 DOMAIN-CONTAINING PROTEIN-RELATED"/>
    <property type="match status" value="1"/>
</dbReference>
<protein>
    <recommendedName>
        <fullName evidence="4">Nuclear pore complex protein</fullName>
    </recommendedName>
</protein>
<name>A0ABP0CGE3_9PEZI</name>